<name>A0A521AAF1_9RHOB</name>
<sequence length="154" mass="17398">MGKSSAHDYITGMSEDTDFRGAKLALFIGGELAVIMRDEKPGLVWAGHLDLPGGGREGVESPETCVLRETHEELGLLLHPRDLIWKRVFPASTGEPVWFFAAMLEAGREADIRFGNEGQYWELMPPEVYRQHPRRIPHFADRVGIFLRDQAVVR</sequence>
<dbReference type="PROSITE" id="PS51462">
    <property type="entry name" value="NUDIX"/>
    <property type="match status" value="1"/>
</dbReference>
<evidence type="ECO:0000313" key="5">
    <source>
        <dbReference type="Proteomes" id="UP000316030"/>
    </source>
</evidence>
<dbReference type="Gene3D" id="3.90.79.10">
    <property type="entry name" value="Nucleoside Triphosphate Pyrophosphohydrolase"/>
    <property type="match status" value="1"/>
</dbReference>
<protein>
    <submittedName>
        <fullName evidence="4">8-oxo-dGTP diphosphatase</fullName>
    </submittedName>
</protein>
<evidence type="ECO:0000256" key="1">
    <source>
        <dbReference type="ARBA" id="ARBA00001946"/>
    </source>
</evidence>
<proteinExistence type="predicted"/>
<dbReference type="EMBL" id="FXTO01000001">
    <property type="protein sequence ID" value="SMO31773.1"/>
    <property type="molecule type" value="Genomic_DNA"/>
</dbReference>
<evidence type="ECO:0000313" key="4">
    <source>
        <dbReference type="EMBL" id="SMO31773.1"/>
    </source>
</evidence>
<evidence type="ECO:0000256" key="2">
    <source>
        <dbReference type="ARBA" id="ARBA00022801"/>
    </source>
</evidence>
<dbReference type="CDD" id="cd04682">
    <property type="entry name" value="NUDIX_Hydrolase"/>
    <property type="match status" value="1"/>
</dbReference>
<feature type="domain" description="Nudix hydrolase" evidence="3">
    <location>
        <begin position="17"/>
        <end position="149"/>
    </location>
</feature>
<comment type="cofactor">
    <cofactor evidence="1">
        <name>Mg(2+)</name>
        <dbReference type="ChEBI" id="CHEBI:18420"/>
    </cofactor>
</comment>
<gene>
    <name evidence="4" type="ORF">SAMN06265173_1016</name>
</gene>
<keyword evidence="2" id="KW-0378">Hydrolase</keyword>
<dbReference type="AlphaFoldDB" id="A0A521AAF1"/>
<accession>A0A521AAF1</accession>
<dbReference type="GO" id="GO:0016787">
    <property type="term" value="F:hydrolase activity"/>
    <property type="evidence" value="ECO:0007669"/>
    <property type="project" value="UniProtKB-KW"/>
</dbReference>
<dbReference type="Proteomes" id="UP000316030">
    <property type="component" value="Unassembled WGS sequence"/>
</dbReference>
<dbReference type="SUPFAM" id="SSF55811">
    <property type="entry name" value="Nudix"/>
    <property type="match status" value="1"/>
</dbReference>
<evidence type="ECO:0000259" key="3">
    <source>
        <dbReference type="PROSITE" id="PS51462"/>
    </source>
</evidence>
<dbReference type="PROSITE" id="PS00893">
    <property type="entry name" value="NUDIX_BOX"/>
    <property type="match status" value="1"/>
</dbReference>
<organism evidence="4 5">
    <name type="scientific">Thalassovita litoralis</name>
    <dbReference type="NCBI Taxonomy" id="1010611"/>
    <lineage>
        <taxon>Bacteria</taxon>
        <taxon>Pseudomonadati</taxon>
        <taxon>Pseudomonadota</taxon>
        <taxon>Alphaproteobacteria</taxon>
        <taxon>Rhodobacterales</taxon>
        <taxon>Roseobacteraceae</taxon>
        <taxon>Thalassovita</taxon>
    </lineage>
</organism>
<dbReference type="Pfam" id="PF00293">
    <property type="entry name" value="NUDIX"/>
    <property type="match status" value="1"/>
</dbReference>
<keyword evidence="5" id="KW-1185">Reference proteome</keyword>
<dbReference type="InterPro" id="IPR015797">
    <property type="entry name" value="NUDIX_hydrolase-like_dom_sf"/>
</dbReference>
<dbReference type="InterPro" id="IPR000086">
    <property type="entry name" value="NUDIX_hydrolase_dom"/>
</dbReference>
<dbReference type="InterPro" id="IPR020084">
    <property type="entry name" value="NUDIX_hydrolase_CS"/>
</dbReference>
<reference evidence="4 5" key="1">
    <citation type="submission" date="2017-05" db="EMBL/GenBank/DDBJ databases">
        <authorList>
            <person name="Varghese N."/>
            <person name="Submissions S."/>
        </authorList>
    </citation>
    <scope>NUCLEOTIDE SEQUENCE [LARGE SCALE GENOMIC DNA]</scope>
    <source>
        <strain evidence="4 5">DSM 29506</strain>
    </source>
</reference>